<evidence type="ECO:0000313" key="1">
    <source>
        <dbReference type="EMBL" id="KZN88345.1"/>
    </source>
</evidence>
<dbReference type="EMBL" id="CM002799">
    <property type="protein sequence ID" value="KZN88345.1"/>
    <property type="molecule type" value="Genomic_DNA"/>
</dbReference>
<organism evidence="1">
    <name type="scientific">Penicillium chrysogenum</name>
    <name type="common">Penicillium notatum</name>
    <dbReference type="NCBI Taxonomy" id="5076"/>
    <lineage>
        <taxon>Eukaryota</taxon>
        <taxon>Fungi</taxon>
        <taxon>Dikarya</taxon>
        <taxon>Ascomycota</taxon>
        <taxon>Pezizomycotina</taxon>
        <taxon>Eurotiomycetes</taxon>
        <taxon>Eurotiomycetidae</taxon>
        <taxon>Eurotiales</taxon>
        <taxon>Aspergillaceae</taxon>
        <taxon>Penicillium</taxon>
        <taxon>Penicillium chrysogenum species complex</taxon>
    </lineage>
</organism>
<name>A0A167TJL2_PENCH</name>
<accession>A0A167TJL2</accession>
<proteinExistence type="predicted"/>
<sequence>MLVNMPSDQNFMFPAVEYDIEYSTSMQPDPDNRTFVACRRSVHLSDFRILPMVMQTFKLVEIAKAFGYAGIALYASVNCPPSKIAHIAVERGNGFLCPHLGQDWSQSSILTDGTALRGQSADWGGTLVYRPAKISSSPSWASFCHHRWRDIEVAHELD</sequence>
<dbReference type="AlphaFoldDB" id="A0A167TJL2"/>
<reference evidence="1" key="1">
    <citation type="journal article" date="2014" name="Genome Announc.">
        <title>Complete sequencing and chromosome-scale genome assembly of the industrial progenitor strain P2niaD18 from the penicillin producer Penicillium chrysogenum.</title>
        <authorList>
            <person name="Specht T."/>
            <person name="Dahlmann T.A."/>
            <person name="Zadra I."/>
            <person name="Kurnsteiner H."/>
            <person name="Kuck U."/>
        </authorList>
    </citation>
    <scope>NUCLEOTIDE SEQUENCE [LARGE SCALE GENOMIC DNA]</scope>
    <source>
        <strain evidence="1">P2niaD18</strain>
    </source>
</reference>
<dbReference type="Proteomes" id="UP000076449">
    <property type="component" value="Chromosome II"/>
</dbReference>
<protein>
    <submittedName>
        <fullName evidence="1">Uncharacterized protein</fullName>
    </submittedName>
</protein>
<gene>
    <name evidence="1" type="ORF">EN45_069170</name>
</gene>